<name>A0A9D4KNS7_DREPO</name>
<evidence type="ECO:0000313" key="1">
    <source>
        <dbReference type="EMBL" id="KAH3842426.1"/>
    </source>
</evidence>
<dbReference type="AlphaFoldDB" id="A0A9D4KNS7"/>
<dbReference type="Proteomes" id="UP000828390">
    <property type="component" value="Unassembled WGS sequence"/>
</dbReference>
<evidence type="ECO:0000313" key="2">
    <source>
        <dbReference type="Proteomes" id="UP000828390"/>
    </source>
</evidence>
<accession>A0A9D4KNS7</accession>
<comment type="caution">
    <text evidence="1">The sequence shown here is derived from an EMBL/GenBank/DDBJ whole genome shotgun (WGS) entry which is preliminary data.</text>
</comment>
<sequence>MDFGLVRKNIERDCDSNAAIASPIVTSEKTNGSDTDGVAMSCTTKLIDQPERSVQPNSEAFLPYQQTVFFDRKCKYAHNPSAPKNLPPILSHIFQLSLDNGILTEDWRNANISPIFEKGDRRTAVNYI</sequence>
<gene>
    <name evidence="1" type="ORF">DPMN_115922</name>
</gene>
<dbReference type="EMBL" id="JAIWYP010000004">
    <property type="protein sequence ID" value="KAH3842426.1"/>
    <property type="molecule type" value="Genomic_DNA"/>
</dbReference>
<reference evidence="1" key="1">
    <citation type="journal article" date="2019" name="bioRxiv">
        <title>The Genome of the Zebra Mussel, Dreissena polymorpha: A Resource for Invasive Species Research.</title>
        <authorList>
            <person name="McCartney M.A."/>
            <person name="Auch B."/>
            <person name="Kono T."/>
            <person name="Mallez S."/>
            <person name="Zhang Y."/>
            <person name="Obille A."/>
            <person name="Becker A."/>
            <person name="Abrahante J.E."/>
            <person name="Garbe J."/>
            <person name="Badalamenti J.P."/>
            <person name="Herman A."/>
            <person name="Mangelson H."/>
            <person name="Liachko I."/>
            <person name="Sullivan S."/>
            <person name="Sone E.D."/>
            <person name="Koren S."/>
            <person name="Silverstein K.A.T."/>
            <person name="Beckman K.B."/>
            <person name="Gohl D.M."/>
        </authorList>
    </citation>
    <scope>NUCLEOTIDE SEQUENCE</scope>
    <source>
        <strain evidence="1">Duluth1</strain>
        <tissue evidence="1">Whole animal</tissue>
    </source>
</reference>
<reference evidence="1" key="2">
    <citation type="submission" date="2020-11" db="EMBL/GenBank/DDBJ databases">
        <authorList>
            <person name="McCartney M.A."/>
            <person name="Auch B."/>
            <person name="Kono T."/>
            <person name="Mallez S."/>
            <person name="Becker A."/>
            <person name="Gohl D.M."/>
            <person name="Silverstein K.A.T."/>
            <person name="Koren S."/>
            <person name="Bechman K.B."/>
            <person name="Herman A."/>
            <person name="Abrahante J.E."/>
            <person name="Garbe J."/>
        </authorList>
    </citation>
    <scope>NUCLEOTIDE SEQUENCE</scope>
    <source>
        <strain evidence="1">Duluth1</strain>
        <tissue evidence="1">Whole animal</tissue>
    </source>
</reference>
<protein>
    <submittedName>
        <fullName evidence="1">Uncharacterized protein</fullName>
    </submittedName>
</protein>
<proteinExistence type="predicted"/>
<keyword evidence="2" id="KW-1185">Reference proteome</keyword>
<organism evidence="1 2">
    <name type="scientific">Dreissena polymorpha</name>
    <name type="common">Zebra mussel</name>
    <name type="synonym">Mytilus polymorpha</name>
    <dbReference type="NCBI Taxonomy" id="45954"/>
    <lineage>
        <taxon>Eukaryota</taxon>
        <taxon>Metazoa</taxon>
        <taxon>Spiralia</taxon>
        <taxon>Lophotrochozoa</taxon>
        <taxon>Mollusca</taxon>
        <taxon>Bivalvia</taxon>
        <taxon>Autobranchia</taxon>
        <taxon>Heteroconchia</taxon>
        <taxon>Euheterodonta</taxon>
        <taxon>Imparidentia</taxon>
        <taxon>Neoheterodontei</taxon>
        <taxon>Myida</taxon>
        <taxon>Dreissenoidea</taxon>
        <taxon>Dreissenidae</taxon>
        <taxon>Dreissena</taxon>
    </lineage>
</organism>